<gene>
    <name evidence="1" type="ORF">NCTC11978_02899</name>
</gene>
<evidence type="ECO:0000313" key="1">
    <source>
        <dbReference type="EMBL" id="STX39694.1"/>
    </source>
</evidence>
<organism evidence="1 2">
    <name type="scientific">Legionella feeleii</name>
    <dbReference type="NCBI Taxonomy" id="453"/>
    <lineage>
        <taxon>Bacteria</taxon>
        <taxon>Pseudomonadati</taxon>
        <taxon>Pseudomonadota</taxon>
        <taxon>Gammaproteobacteria</taxon>
        <taxon>Legionellales</taxon>
        <taxon>Legionellaceae</taxon>
        <taxon>Legionella</taxon>
    </lineage>
</organism>
<accession>A0A378J607</accession>
<reference evidence="1 2" key="1">
    <citation type="submission" date="2018-06" db="EMBL/GenBank/DDBJ databases">
        <authorList>
            <consortium name="Pathogen Informatics"/>
            <person name="Doyle S."/>
        </authorList>
    </citation>
    <scope>NUCLEOTIDE SEQUENCE [LARGE SCALE GENOMIC DNA]</scope>
    <source>
        <strain evidence="1 2">NCTC11978</strain>
    </source>
</reference>
<proteinExistence type="predicted"/>
<evidence type="ECO:0000313" key="2">
    <source>
        <dbReference type="Proteomes" id="UP000254033"/>
    </source>
</evidence>
<dbReference type="EMBL" id="UGNY01000001">
    <property type="protein sequence ID" value="STX39694.1"/>
    <property type="molecule type" value="Genomic_DNA"/>
</dbReference>
<name>A0A378J607_9GAMM</name>
<protein>
    <submittedName>
        <fullName evidence="1">Dot/Icm secretion system substrate</fullName>
    </submittedName>
</protein>
<sequence>MTSFSAEMASLEQMGLLPNYKVTSYTNTGEFWLGLAKPVFLPIANGLTACFYAARAIWSVLRTIGNLAICKPVVASDALSDLGTEISLGLIMGVMAPINMLCSAMQFMFNIASCWIAGKEITDDLSKKDWFKKFATDAGEVGHLLPSSKYFMNRFFNKYKDVGNFLGTVFYTAGIPIETGCHSLYHALRAVENALNCIANVIIAKPLHAQECFRDTSVDLSLTISLAIMTPINAMVQGLEVITRLGTTWVSACMEGEDRDYRGTGHSLV</sequence>
<dbReference type="AlphaFoldDB" id="A0A378J607"/>
<dbReference type="Proteomes" id="UP000254033">
    <property type="component" value="Unassembled WGS sequence"/>
</dbReference>
<dbReference type="RefSeq" id="WP_115176080.1">
    <property type="nucleotide sequence ID" value="NZ_UGNY01000001.1"/>
</dbReference>